<keyword evidence="1" id="KW-0732">Signal</keyword>
<evidence type="ECO:0000259" key="2">
    <source>
        <dbReference type="PROSITE" id="PS50011"/>
    </source>
</evidence>
<dbReference type="InterPro" id="IPR011009">
    <property type="entry name" value="Kinase-like_dom_sf"/>
</dbReference>
<evidence type="ECO:0000313" key="3">
    <source>
        <dbReference type="Proteomes" id="UP000036681"/>
    </source>
</evidence>
<dbReference type="SUPFAM" id="SSF56112">
    <property type="entry name" value="Protein kinase-like (PK-like)"/>
    <property type="match status" value="1"/>
</dbReference>
<dbReference type="PANTHER" id="PTHR24347">
    <property type="entry name" value="SERINE/THREONINE-PROTEIN KINASE"/>
    <property type="match status" value="1"/>
</dbReference>
<dbReference type="Pfam" id="PF00069">
    <property type="entry name" value="Pkinase"/>
    <property type="match status" value="1"/>
</dbReference>
<dbReference type="Gene3D" id="1.10.510.10">
    <property type="entry name" value="Transferase(Phosphotransferase) domain 1"/>
    <property type="match status" value="1"/>
</dbReference>
<name>A0A0M3IBD4_ASCLU</name>
<protein>
    <submittedName>
        <fullName evidence="4">Protein kinase domain-containing protein</fullName>
    </submittedName>
</protein>
<dbReference type="InterPro" id="IPR000719">
    <property type="entry name" value="Prot_kinase_dom"/>
</dbReference>
<feature type="signal peptide" evidence="1">
    <location>
        <begin position="1"/>
        <end position="21"/>
    </location>
</feature>
<dbReference type="GO" id="GO:0004672">
    <property type="term" value="F:protein kinase activity"/>
    <property type="evidence" value="ECO:0007669"/>
    <property type="project" value="InterPro"/>
</dbReference>
<dbReference type="Proteomes" id="UP000036681">
    <property type="component" value="Unplaced"/>
</dbReference>
<evidence type="ECO:0000313" key="4">
    <source>
        <dbReference type="WBParaSite" id="ALUE_0001501401-mRNA-1"/>
    </source>
</evidence>
<feature type="domain" description="Protein kinase" evidence="2">
    <location>
        <begin position="1"/>
        <end position="77"/>
    </location>
</feature>
<proteinExistence type="predicted"/>
<dbReference type="GO" id="GO:0005524">
    <property type="term" value="F:ATP binding"/>
    <property type="evidence" value="ECO:0007669"/>
    <property type="project" value="InterPro"/>
</dbReference>
<accession>A0A0M3IBD4</accession>
<reference evidence="4" key="1">
    <citation type="submission" date="2017-02" db="UniProtKB">
        <authorList>
            <consortium name="WormBaseParasite"/>
        </authorList>
    </citation>
    <scope>IDENTIFICATION</scope>
</reference>
<dbReference type="AlphaFoldDB" id="A0A0M3IBD4"/>
<sequence>MHKIVGVILYILLVGYPPFWDEDQHRLYAQIKAGAYDYPSPEWDTVTPEAKNLIDSMLTVNPKKRITAEQALKVPWICVSCLFATLWKNMLKYTMLKSRTRCIGDAQTGHSRLLEEIQCKAKVKGWCMPSVCVSDREFVE</sequence>
<feature type="chain" id="PRO_5005657129" evidence="1">
    <location>
        <begin position="22"/>
        <end position="140"/>
    </location>
</feature>
<dbReference type="WBParaSite" id="ALUE_0001501401-mRNA-1">
    <property type="protein sequence ID" value="ALUE_0001501401-mRNA-1"/>
    <property type="gene ID" value="ALUE_0001501401"/>
</dbReference>
<dbReference type="PROSITE" id="PS50011">
    <property type="entry name" value="PROTEIN_KINASE_DOM"/>
    <property type="match status" value="1"/>
</dbReference>
<keyword evidence="3" id="KW-1185">Reference proteome</keyword>
<evidence type="ECO:0000256" key="1">
    <source>
        <dbReference type="SAM" id="SignalP"/>
    </source>
</evidence>
<organism evidence="3 4">
    <name type="scientific">Ascaris lumbricoides</name>
    <name type="common">Giant roundworm</name>
    <dbReference type="NCBI Taxonomy" id="6252"/>
    <lineage>
        <taxon>Eukaryota</taxon>
        <taxon>Metazoa</taxon>
        <taxon>Ecdysozoa</taxon>
        <taxon>Nematoda</taxon>
        <taxon>Chromadorea</taxon>
        <taxon>Rhabditida</taxon>
        <taxon>Spirurina</taxon>
        <taxon>Ascaridomorpha</taxon>
        <taxon>Ascaridoidea</taxon>
        <taxon>Ascarididae</taxon>
        <taxon>Ascaris</taxon>
    </lineage>
</organism>